<dbReference type="Gene3D" id="3.50.50.60">
    <property type="entry name" value="FAD/NAD(P)-binding domain"/>
    <property type="match status" value="1"/>
</dbReference>
<protein>
    <submittedName>
        <fullName evidence="3">Glycine oxidase</fullName>
        <ecNumber evidence="3">1.4.3.19</ecNumber>
    </submittedName>
</protein>
<evidence type="ECO:0000313" key="3">
    <source>
        <dbReference type="EMBL" id="NNJ24498.1"/>
    </source>
</evidence>
<dbReference type="Gene3D" id="3.30.9.10">
    <property type="entry name" value="D-Amino Acid Oxidase, subunit A, domain 2"/>
    <property type="match status" value="1"/>
</dbReference>
<accession>A0ABX1V9P7</accession>
<dbReference type="InterPro" id="IPR006076">
    <property type="entry name" value="FAD-dep_OxRdtase"/>
</dbReference>
<keyword evidence="4" id="KW-1185">Reference proteome</keyword>
<dbReference type="PANTHER" id="PTHR13847">
    <property type="entry name" value="SARCOSINE DEHYDROGENASE-RELATED"/>
    <property type="match status" value="1"/>
</dbReference>
<dbReference type="SUPFAM" id="SSF54373">
    <property type="entry name" value="FAD-linked reductases, C-terminal domain"/>
    <property type="match status" value="1"/>
</dbReference>
<sequence>MPAPDVLIVGGGVIGLSCGVELGRRGRSVTVLERGEVGAQTGPASWAGAGMLPPASLELAVTPRDRLRALSHARWDDWAAALREETSVEIGYSRRGSLHVSHPNLGGEFASGQEAEAYVTSLQQVGVRAARLRPDDGRLHAPGLSRDVSELIRVPAAGQVRNPRLLRALRGAGHGMVEVREGVPVRSLRRSGGRIVGVTTETGERIDAGAVLICGGAWTGGLLADAGFAAPVRPVRGQIALLRTRPGLFSATIECGRRYLVPRTDGRLIVGATQEEAGFHATTTAGGLAELLDFARTLAPVLEEATVERCWAGLRPGTPDGNPLLGRVPQADGEPYNRLLLAAGHFRDGLQQSPGTAAILADLIEGNAPAISLDGFAPDRFSKPEAE</sequence>
<dbReference type="Pfam" id="PF01266">
    <property type="entry name" value="DAO"/>
    <property type="match status" value="1"/>
</dbReference>
<dbReference type="RefSeq" id="WP_171183503.1">
    <property type="nucleotide sequence ID" value="NZ_WTPX01000009.1"/>
</dbReference>
<dbReference type="EC" id="1.4.3.19" evidence="3"/>
<dbReference type="InterPro" id="IPR036188">
    <property type="entry name" value="FAD/NAD-bd_sf"/>
</dbReference>
<keyword evidence="1 3" id="KW-0560">Oxidoreductase</keyword>
<dbReference type="PANTHER" id="PTHR13847:SF289">
    <property type="entry name" value="GLYCINE OXIDASE"/>
    <property type="match status" value="1"/>
</dbReference>
<evidence type="ECO:0000313" key="4">
    <source>
        <dbReference type="Proteomes" id="UP000609651"/>
    </source>
</evidence>
<organism evidence="3 4">
    <name type="scientific">Alienimonas chondri</name>
    <dbReference type="NCBI Taxonomy" id="2681879"/>
    <lineage>
        <taxon>Bacteria</taxon>
        <taxon>Pseudomonadati</taxon>
        <taxon>Planctomycetota</taxon>
        <taxon>Planctomycetia</taxon>
        <taxon>Planctomycetales</taxon>
        <taxon>Planctomycetaceae</taxon>
        <taxon>Alienimonas</taxon>
    </lineage>
</organism>
<evidence type="ECO:0000256" key="1">
    <source>
        <dbReference type="ARBA" id="ARBA00023002"/>
    </source>
</evidence>
<dbReference type="Proteomes" id="UP000609651">
    <property type="component" value="Unassembled WGS sequence"/>
</dbReference>
<dbReference type="SUPFAM" id="SSF51905">
    <property type="entry name" value="FAD/NAD(P)-binding domain"/>
    <property type="match status" value="1"/>
</dbReference>
<name>A0ABX1V9P7_9PLAN</name>
<comment type="caution">
    <text evidence="3">The sequence shown here is derived from an EMBL/GenBank/DDBJ whole genome shotgun (WGS) entry which is preliminary data.</text>
</comment>
<dbReference type="EMBL" id="WTPX01000009">
    <property type="protein sequence ID" value="NNJ24498.1"/>
    <property type="molecule type" value="Genomic_DNA"/>
</dbReference>
<dbReference type="GO" id="GO:0043799">
    <property type="term" value="F:glycine oxidase activity"/>
    <property type="evidence" value="ECO:0007669"/>
    <property type="project" value="UniProtKB-EC"/>
</dbReference>
<reference evidence="3 4" key="1">
    <citation type="journal article" date="2020" name="Syst. Appl. Microbiol.">
        <title>Alienimonas chondri sp. nov., a novel planctomycete isolated from the biofilm of the red alga Chondrus crispus.</title>
        <authorList>
            <person name="Vitorino I."/>
            <person name="Albuquerque L."/>
            <person name="Wiegand S."/>
            <person name="Kallscheuer N."/>
            <person name="da Costa M.S."/>
            <person name="Lobo-da-Cunha A."/>
            <person name="Jogler C."/>
            <person name="Lage O.M."/>
        </authorList>
    </citation>
    <scope>NUCLEOTIDE SEQUENCE [LARGE SCALE GENOMIC DNA]</scope>
    <source>
        <strain evidence="3 4">LzC2</strain>
    </source>
</reference>
<gene>
    <name evidence="3" type="primary">thiO</name>
    <name evidence="3" type="ORF">LzC2_05560</name>
</gene>
<feature type="domain" description="FAD dependent oxidoreductase" evidence="2">
    <location>
        <begin position="5"/>
        <end position="363"/>
    </location>
</feature>
<proteinExistence type="predicted"/>
<evidence type="ECO:0000259" key="2">
    <source>
        <dbReference type="Pfam" id="PF01266"/>
    </source>
</evidence>